<sequence length="100" mass="11352">PINAVFEIKGDMRRSRGIDYYNPKNANVRLNMGDGSFHLEGLFDNNQQLGRMTNEMLNSNSAMVVKAVTPMFEKLSGIGAMKFMETLSKIPYYKLFPPSR</sequence>
<feature type="non-terminal residue" evidence="1">
    <location>
        <position position="100"/>
    </location>
</feature>
<dbReference type="InterPro" id="IPR010562">
    <property type="entry name" value="Haemolymph_juvenile_hormone-bd"/>
</dbReference>
<dbReference type="Gene3D" id="3.15.10.30">
    <property type="entry name" value="Haemolymph juvenile hormone binding protein"/>
    <property type="match status" value="1"/>
</dbReference>
<accession>A0A8K0CGR0</accession>
<comment type="caution">
    <text evidence="1">The sequence shown here is derived from an EMBL/GenBank/DDBJ whole genome shotgun (WGS) entry which is preliminary data.</text>
</comment>
<gene>
    <name evidence="1" type="ORF">ILUMI_20241</name>
</gene>
<dbReference type="Proteomes" id="UP000801492">
    <property type="component" value="Unassembled WGS sequence"/>
</dbReference>
<name>A0A8K0CGR0_IGNLU</name>
<evidence type="ECO:0000313" key="1">
    <source>
        <dbReference type="EMBL" id="KAF2885934.1"/>
    </source>
</evidence>
<dbReference type="OrthoDB" id="10587648at2759"/>
<proteinExistence type="predicted"/>
<dbReference type="Pfam" id="PF06585">
    <property type="entry name" value="JHBP"/>
    <property type="match status" value="1"/>
</dbReference>
<evidence type="ECO:0000313" key="2">
    <source>
        <dbReference type="Proteomes" id="UP000801492"/>
    </source>
</evidence>
<dbReference type="AlphaFoldDB" id="A0A8K0CGR0"/>
<dbReference type="InterPro" id="IPR038606">
    <property type="entry name" value="To_sf"/>
</dbReference>
<organism evidence="1 2">
    <name type="scientific">Ignelater luminosus</name>
    <name type="common">Cucubano</name>
    <name type="synonym">Pyrophorus luminosus</name>
    <dbReference type="NCBI Taxonomy" id="2038154"/>
    <lineage>
        <taxon>Eukaryota</taxon>
        <taxon>Metazoa</taxon>
        <taxon>Ecdysozoa</taxon>
        <taxon>Arthropoda</taxon>
        <taxon>Hexapoda</taxon>
        <taxon>Insecta</taxon>
        <taxon>Pterygota</taxon>
        <taxon>Neoptera</taxon>
        <taxon>Endopterygota</taxon>
        <taxon>Coleoptera</taxon>
        <taxon>Polyphaga</taxon>
        <taxon>Elateriformia</taxon>
        <taxon>Elateroidea</taxon>
        <taxon>Elateridae</taxon>
        <taxon>Agrypninae</taxon>
        <taxon>Pyrophorini</taxon>
        <taxon>Ignelater</taxon>
    </lineage>
</organism>
<reference evidence="1" key="1">
    <citation type="submission" date="2019-08" db="EMBL/GenBank/DDBJ databases">
        <title>The genome of the North American firefly Photinus pyralis.</title>
        <authorList>
            <consortium name="Photinus pyralis genome working group"/>
            <person name="Fallon T.R."/>
            <person name="Sander Lower S.E."/>
            <person name="Weng J.-K."/>
        </authorList>
    </citation>
    <scope>NUCLEOTIDE SEQUENCE</scope>
    <source>
        <strain evidence="1">TRF0915ILg1</strain>
        <tissue evidence="1">Whole body</tissue>
    </source>
</reference>
<dbReference type="EMBL" id="VTPC01089143">
    <property type="protein sequence ID" value="KAF2885934.1"/>
    <property type="molecule type" value="Genomic_DNA"/>
</dbReference>
<keyword evidence="2" id="KW-1185">Reference proteome</keyword>
<protein>
    <submittedName>
        <fullName evidence="1">Uncharacterized protein</fullName>
    </submittedName>
</protein>